<dbReference type="AlphaFoldDB" id="A0A9Q1KY55"/>
<comment type="caution">
    <text evidence="2">The sequence shown here is derived from an EMBL/GenBank/DDBJ whole genome shotgun (WGS) entry which is preliminary data.</text>
</comment>
<feature type="region of interest" description="Disordered" evidence="1">
    <location>
        <begin position="57"/>
        <end position="98"/>
    </location>
</feature>
<evidence type="ECO:0000313" key="3">
    <source>
        <dbReference type="Proteomes" id="UP001153076"/>
    </source>
</evidence>
<reference evidence="2" key="1">
    <citation type="submission" date="2022-04" db="EMBL/GenBank/DDBJ databases">
        <title>Carnegiea gigantea Genome sequencing and assembly v2.</title>
        <authorList>
            <person name="Copetti D."/>
            <person name="Sanderson M.J."/>
            <person name="Burquez A."/>
            <person name="Wojciechowski M.F."/>
        </authorList>
    </citation>
    <scope>NUCLEOTIDE SEQUENCE</scope>
    <source>
        <strain evidence="2">SGP5-SGP5p</strain>
        <tissue evidence="2">Aerial part</tissue>
    </source>
</reference>
<feature type="compositionally biased region" description="Pro residues" evidence="1">
    <location>
        <begin position="73"/>
        <end position="87"/>
    </location>
</feature>
<dbReference type="Proteomes" id="UP001153076">
    <property type="component" value="Unassembled WGS sequence"/>
</dbReference>
<organism evidence="2 3">
    <name type="scientific">Carnegiea gigantea</name>
    <dbReference type="NCBI Taxonomy" id="171969"/>
    <lineage>
        <taxon>Eukaryota</taxon>
        <taxon>Viridiplantae</taxon>
        <taxon>Streptophyta</taxon>
        <taxon>Embryophyta</taxon>
        <taxon>Tracheophyta</taxon>
        <taxon>Spermatophyta</taxon>
        <taxon>Magnoliopsida</taxon>
        <taxon>eudicotyledons</taxon>
        <taxon>Gunneridae</taxon>
        <taxon>Pentapetalae</taxon>
        <taxon>Caryophyllales</taxon>
        <taxon>Cactineae</taxon>
        <taxon>Cactaceae</taxon>
        <taxon>Cactoideae</taxon>
        <taxon>Echinocereeae</taxon>
        <taxon>Carnegiea</taxon>
    </lineage>
</organism>
<sequence length="165" mass="18454">MDRGKIVRRRIKRPDPSVWLAKNLSRACASHNVVEPLPMGEKRLHLRDRWMKRRRRFHQTQEELSSPVADLDLPPPSSTTDKLPPPYSTADNLLPPPHTVAIQRPLSQTVVDLDKVAELPLVTVEDLTPPASTSPTEDLQMELCLCPSSFLGDEAEVTQPVSAPD</sequence>
<dbReference type="EMBL" id="JAKOGI010000007">
    <property type="protein sequence ID" value="KAJ8451849.1"/>
    <property type="molecule type" value="Genomic_DNA"/>
</dbReference>
<evidence type="ECO:0000313" key="2">
    <source>
        <dbReference type="EMBL" id="KAJ8451849.1"/>
    </source>
</evidence>
<evidence type="ECO:0000256" key="1">
    <source>
        <dbReference type="SAM" id="MobiDB-lite"/>
    </source>
</evidence>
<accession>A0A9Q1KY55</accession>
<proteinExistence type="predicted"/>
<gene>
    <name evidence="2" type="ORF">Cgig2_007332</name>
</gene>
<keyword evidence="3" id="KW-1185">Reference proteome</keyword>
<protein>
    <submittedName>
        <fullName evidence="2">Uncharacterized protein</fullName>
    </submittedName>
</protein>
<name>A0A9Q1KY55_9CARY</name>